<keyword evidence="4" id="KW-0040">ANK repeat</keyword>
<feature type="compositionally biased region" description="Basic and acidic residues" evidence="6">
    <location>
        <begin position="60"/>
        <end position="78"/>
    </location>
</feature>
<evidence type="ECO:0000256" key="3">
    <source>
        <dbReference type="ARBA" id="ARBA00022737"/>
    </source>
</evidence>
<reference evidence="7" key="2">
    <citation type="submission" date="2020-11" db="EMBL/GenBank/DDBJ databases">
        <authorList>
            <consortium name="DOE Joint Genome Institute"/>
            <person name="Kuo A."/>
            <person name="Miyauchi S."/>
            <person name="Kiss E."/>
            <person name="Drula E."/>
            <person name="Kohler A."/>
            <person name="Sanchez-Garcia M."/>
            <person name="Andreopoulos B."/>
            <person name="Barry K.W."/>
            <person name="Bonito G."/>
            <person name="Buee M."/>
            <person name="Carver A."/>
            <person name="Chen C."/>
            <person name="Cichocki N."/>
            <person name="Clum A."/>
            <person name="Culley D."/>
            <person name="Crous P.W."/>
            <person name="Fauchery L."/>
            <person name="Girlanda M."/>
            <person name="Hayes R."/>
            <person name="Keri Z."/>
            <person name="Labutti K."/>
            <person name="Lipzen A."/>
            <person name="Lombard V."/>
            <person name="Magnuson J."/>
            <person name="Maillard F."/>
            <person name="Morin E."/>
            <person name="Murat C."/>
            <person name="Nolan M."/>
            <person name="Ohm R."/>
            <person name="Pangilinan J."/>
            <person name="Pereira M."/>
            <person name="Perotto S."/>
            <person name="Peter M."/>
            <person name="Riley R."/>
            <person name="Sitrit Y."/>
            <person name="Stielow B."/>
            <person name="Szollosi G."/>
            <person name="Zifcakova L."/>
            <person name="Stursova M."/>
            <person name="Spatafora J.W."/>
            <person name="Tedersoo L."/>
            <person name="Vaario L.-M."/>
            <person name="Yamada A."/>
            <person name="Yan M."/>
            <person name="Wang P."/>
            <person name="Xu J."/>
            <person name="Bruns T."/>
            <person name="Baldrian P."/>
            <person name="Vilgalys R."/>
            <person name="Henrissat B."/>
            <person name="Grigoriev I.V."/>
            <person name="Hibbett D."/>
            <person name="Nagy L.G."/>
            <person name="Martin F.M."/>
        </authorList>
    </citation>
    <scope>NUCLEOTIDE SEQUENCE</scope>
    <source>
        <strain evidence="7">UH-Tt-Lm1</strain>
    </source>
</reference>
<name>A0A9P6H3N1_9AGAM</name>
<evidence type="ECO:0000256" key="5">
    <source>
        <dbReference type="ARBA" id="ARBA00023242"/>
    </source>
</evidence>
<dbReference type="InterPro" id="IPR038753">
    <property type="entry name" value="NFKBIL1"/>
</dbReference>
<evidence type="ECO:0000256" key="2">
    <source>
        <dbReference type="ARBA" id="ARBA00022553"/>
    </source>
</evidence>
<dbReference type="Proteomes" id="UP000736335">
    <property type="component" value="Unassembled WGS sequence"/>
</dbReference>
<protein>
    <recommendedName>
        <fullName evidence="9">NF-kappa-B inhibitor-like protein 1</fullName>
    </recommendedName>
</protein>
<keyword evidence="8" id="KW-1185">Reference proteome</keyword>
<keyword evidence="5" id="KW-0539">Nucleus</keyword>
<dbReference type="AlphaFoldDB" id="A0A9P6H3N1"/>
<keyword evidence="3" id="KW-0677">Repeat</keyword>
<proteinExistence type="predicted"/>
<evidence type="ECO:0008006" key="9">
    <source>
        <dbReference type="Google" id="ProtNLM"/>
    </source>
</evidence>
<dbReference type="OrthoDB" id="412109at2759"/>
<evidence type="ECO:0000256" key="6">
    <source>
        <dbReference type="SAM" id="MobiDB-lite"/>
    </source>
</evidence>
<feature type="compositionally biased region" description="Basic residues" evidence="6">
    <location>
        <begin position="201"/>
        <end position="213"/>
    </location>
</feature>
<dbReference type="PANTHER" id="PTHR15263">
    <property type="entry name" value="I-KAPPA-B-LIKE PROTEIN IKBL"/>
    <property type="match status" value="1"/>
</dbReference>
<comment type="subcellular location">
    <subcellularLocation>
        <location evidence="1">Nucleus</location>
    </subcellularLocation>
</comment>
<evidence type="ECO:0000313" key="7">
    <source>
        <dbReference type="EMBL" id="KAF9778721.1"/>
    </source>
</evidence>
<evidence type="ECO:0000256" key="1">
    <source>
        <dbReference type="ARBA" id="ARBA00004123"/>
    </source>
</evidence>
<feature type="region of interest" description="Disordered" evidence="6">
    <location>
        <begin position="1"/>
        <end position="78"/>
    </location>
</feature>
<comment type="caution">
    <text evidence="7">The sequence shown here is derived from an EMBL/GenBank/DDBJ whole genome shotgun (WGS) entry which is preliminary data.</text>
</comment>
<accession>A0A9P6H3N1</accession>
<reference evidence="7" key="1">
    <citation type="journal article" date="2020" name="Nat. Commun.">
        <title>Large-scale genome sequencing of mycorrhizal fungi provides insights into the early evolution of symbiotic traits.</title>
        <authorList>
            <person name="Miyauchi S."/>
            <person name="Kiss E."/>
            <person name="Kuo A."/>
            <person name="Drula E."/>
            <person name="Kohler A."/>
            <person name="Sanchez-Garcia M."/>
            <person name="Morin E."/>
            <person name="Andreopoulos B."/>
            <person name="Barry K.W."/>
            <person name="Bonito G."/>
            <person name="Buee M."/>
            <person name="Carver A."/>
            <person name="Chen C."/>
            <person name="Cichocki N."/>
            <person name="Clum A."/>
            <person name="Culley D."/>
            <person name="Crous P.W."/>
            <person name="Fauchery L."/>
            <person name="Girlanda M."/>
            <person name="Hayes R.D."/>
            <person name="Keri Z."/>
            <person name="LaButti K."/>
            <person name="Lipzen A."/>
            <person name="Lombard V."/>
            <person name="Magnuson J."/>
            <person name="Maillard F."/>
            <person name="Murat C."/>
            <person name="Nolan M."/>
            <person name="Ohm R.A."/>
            <person name="Pangilinan J."/>
            <person name="Pereira M.F."/>
            <person name="Perotto S."/>
            <person name="Peter M."/>
            <person name="Pfister S."/>
            <person name="Riley R."/>
            <person name="Sitrit Y."/>
            <person name="Stielow J.B."/>
            <person name="Szollosi G."/>
            <person name="Zifcakova L."/>
            <person name="Stursova M."/>
            <person name="Spatafora J.W."/>
            <person name="Tedersoo L."/>
            <person name="Vaario L.M."/>
            <person name="Yamada A."/>
            <person name="Yan M."/>
            <person name="Wang P."/>
            <person name="Xu J."/>
            <person name="Bruns T."/>
            <person name="Baldrian P."/>
            <person name="Vilgalys R."/>
            <person name="Dunand C."/>
            <person name="Henrissat B."/>
            <person name="Grigoriev I.V."/>
            <person name="Hibbett D."/>
            <person name="Nagy L.G."/>
            <person name="Martin F.M."/>
        </authorList>
    </citation>
    <scope>NUCLEOTIDE SEQUENCE</scope>
    <source>
        <strain evidence="7">UH-Tt-Lm1</strain>
    </source>
</reference>
<dbReference type="GO" id="GO:0043124">
    <property type="term" value="P:negative regulation of canonical NF-kappaB signal transduction"/>
    <property type="evidence" value="ECO:0007669"/>
    <property type="project" value="InterPro"/>
</dbReference>
<dbReference type="EMBL" id="WIUZ02000022">
    <property type="protein sequence ID" value="KAF9778721.1"/>
    <property type="molecule type" value="Genomic_DNA"/>
</dbReference>
<evidence type="ECO:0000256" key="4">
    <source>
        <dbReference type="ARBA" id="ARBA00023043"/>
    </source>
</evidence>
<gene>
    <name evidence="7" type="ORF">BJ322DRAFT_1092228</name>
</gene>
<keyword evidence="2" id="KW-0597">Phosphoprotein</keyword>
<dbReference type="GO" id="GO:0005634">
    <property type="term" value="C:nucleus"/>
    <property type="evidence" value="ECO:0007669"/>
    <property type="project" value="UniProtKB-SubCell"/>
</dbReference>
<feature type="region of interest" description="Disordered" evidence="6">
    <location>
        <begin position="192"/>
        <end position="215"/>
    </location>
</feature>
<evidence type="ECO:0000313" key="8">
    <source>
        <dbReference type="Proteomes" id="UP000736335"/>
    </source>
</evidence>
<organism evidence="7 8">
    <name type="scientific">Thelephora terrestris</name>
    <dbReference type="NCBI Taxonomy" id="56493"/>
    <lineage>
        <taxon>Eukaryota</taxon>
        <taxon>Fungi</taxon>
        <taxon>Dikarya</taxon>
        <taxon>Basidiomycota</taxon>
        <taxon>Agaricomycotina</taxon>
        <taxon>Agaricomycetes</taxon>
        <taxon>Thelephorales</taxon>
        <taxon>Thelephoraceae</taxon>
        <taxon>Thelephora</taxon>
    </lineage>
</organism>
<sequence>MPKLRLKRTPAEEEEERAQRKARKAQRKETKPLGQKYESHGSSSTSTRDDHHRSKRRATGSREDASHDTDYESDDRLEWLEEKERRKKEEEEFQQRLWDELGHQERLDNLTSNLNSYPHIPHRWKSSGMADLEDVVYSDPNLMDDEHYAEWMREGMWKKRNAQAYQEQLKKTAEEEARLKLADQLASKRARWEAREADERRRRKRSRERRAKQNARSDYDTRWDILLSTGETAGQPLTFQDIPWPCQIAYSSSDGRKFSLDDLTTESISEFLFSSEMERSESAQRVKTIRGTLLRFHPDKFDGRIISRVPEAERAMVREGVGIVVRTMNELLKTAK</sequence>
<dbReference type="PANTHER" id="PTHR15263:SF1">
    <property type="entry name" value="NF-KAPPA-B INHIBITOR-LIKE PROTEIN 1"/>
    <property type="match status" value="1"/>
</dbReference>